<organism evidence="1">
    <name type="scientific">marine sediment metagenome</name>
    <dbReference type="NCBI Taxonomy" id="412755"/>
    <lineage>
        <taxon>unclassified sequences</taxon>
        <taxon>metagenomes</taxon>
        <taxon>ecological metagenomes</taxon>
    </lineage>
</organism>
<accession>X1A1A7</accession>
<gene>
    <name evidence="1" type="ORF">S01H4_13125</name>
</gene>
<feature type="non-terminal residue" evidence="1">
    <location>
        <position position="1"/>
    </location>
</feature>
<name>X1A1A7_9ZZZZ</name>
<sequence>STFVESPLQISPFYAKQSQFAKKSSERKAL</sequence>
<reference evidence="1" key="1">
    <citation type="journal article" date="2014" name="Front. Microbiol.">
        <title>High frequency of phylogenetically diverse reductive dehalogenase-homologous genes in deep subseafloor sedimentary metagenomes.</title>
        <authorList>
            <person name="Kawai M."/>
            <person name="Futagami T."/>
            <person name="Toyoda A."/>
            <person name="Takaki Y."/>
            <person name="Nishi S."/>
            <person name="Hori S."/>
            <person name="Arai W."/>
            <person name="Tsubouchi T."/>
            <person name="Morono Y."/>
            <person name="Uchiyama I."/>
            <person name="Ito T."/>
            <person name="Fujiyama A."/>
            <person name="Inagaki F."/>
            <person name="Takami H."/>
        </authorList>
    </citation>
    <scope>NUCLEOTIDE SEQUENCE</scope>
    <source>
        <strain evidence="1">Expedition CK06-06</strain>
    </source>
</reference>
<dbReference type="EMBL" id="BART01005792">
    <property type="protein sequence ID" value="GAG54081.1"/>
    <property type="molecule type" value="Genomic_DNA"/>
</dbReference>
<proteinExistence type="predicted"/>
<protein>
    <submittedName>
        <fullName evidence="1">Uncharacterized protein</fullName>
    </submittedName>
</protein>
<dbReference type="AlphaFoldDB" id="X1A1A7"/>
<evidence type="ECO:0000313" key="1">
    <source>
        <dbReference type="EMBL" id="GAG54081.1"/>
    </source>
</evidence>
<comment type="caution">
    <text evidence="1">The sequence shown here is derived from an EMBL/GenBank/DDBJ whole genome shotgun (WGS) entry which is preliminary data.</text>
</comment>